<comment type="caution">
    <text evidence="3">The sequence shown here is derived from an EMBL/GenBank/DDBJ whole genome shotgun (WGS) entry which is preliminary data.</text>
</comment>
<evidence type="ECO:0000256" key="1">
    <source>
        <dbReference type="ARBA" id="ARBA00006987"/>
    </source>
</evidence>
<dbReference type="SUPFAM" id="SSF53850">
    <property type="entry name" value="Periplasmic binding protein-like II"/>
    <property type="match status" value="1"/>
</dbReference>
<sequence>MSFLKSLACVALSAVSLAVLAKDPYPSKPIKVVIPFPPGGAVDTFVRTMAPELASELGQPIVVDNRPGGGGQIGAAAVLGAPSDGYTLFVAEIGAYVINPMIYKSISYLPMRDFDNITMLARAPMVMYSSSSGHLKSFAVLKDTIKLGKELNYGSFGPGTAPHILGHAMGKSMAGSKLVHVPYKGAPPAFQAIMSNEIDLLFDAVPGTLNMVRNSKGIPLAVAAAQRTEFLPNVPTFAELGFANLKMDLWIGASVKKGTPPAIVNTLNTAIEKVLGQPAVWKRYADFGYSRSPMSPAQFQAYIEAETLRYRPLVVDTGVTVD</sequence>
<dbReference type="InterPro" id="IPR042100">
    <property type="entry name" value="Bug_dom1"/>
</dbReference>
<dbReference type="Proteomes" id="UP001528673">
    <property type="component" value="Unassembled WGS sequence"/>
</dbReference>
<dbReference type="RefSeq" id="WP_273951526.1">
    <property type="nucleotide sequence ID" value="NZ_JAQSIP010000004.1"/>
</dbReference>
<dbReference type="PANTHER" id="PTHR42928:SF5">
    <property type="entry name" value="BLR1237 PROTEIN"/>
    <property type="match status" value="1"/>
</dbReference>
<comment type="similarity">
    <text evidence="1">Belongs to the UPF0065 (bug) family.</text>
</comment>
<feature type="signal peptide" evidence="2">
    <location>
        <begin position="1"/>
        <end position="21"/>
    </location>
</feature>
<evidence type="ECO:0000313" key="4">
    <source>
        <dbReference type="Proteomes" id="UP001528673"/>
    </source>
</evidence>
<dbReference type="InterPro" id="IPR005064">
    <property type="entry name" value="BUG"/>
</dbReference>
<organism evidence="3 4">
    <name type="scientific">Curvibacter cyanobacteriorum</name>
    <dbReference type="NCBI Taxonomy" id="3026422"/>
    <lineage>
        <taxon>Bacteria</taxon>
        <taxon>Pseudomonadati</taxon>
        <taxon>Pseudomonadota</taxon>
        <taxon>Betaproteobacteria</taxon>
        <taxon>Burkholderiales</taxon>
        <taxon>Comamonadaceae</taxon>
        <taxon>Curvibacter</taxon>
    </lineage>
</organism>
<dbReference type="PANTHER" id="PTHR42928">
    <property type="entry name" value="TRICARBOXYLATE-BINDING PROTEIN"/>
    <property type="match status" value="1"/>
</dbReference>
<gene>
    <name evidence="3" type="ORF">PSQ40_11155</name>
</gene>
<dbReference type="CDD" id="cd07012">
    <property type="entry name" value="PBP2_Bug_TTT"/>
    <property type="match status" value="1"/>
</dbReference>
<name>A0ABT5MZ79_9BURK</name>
<accession>A0ABT5MZ79</accession>
<evidence type="ECO:0000256" key="2">
    <source>
        <dbReference type="SAM" id="SignalP"/>
    </source>
</evidence>
<evidence type="ECO:0000313" key="3">
    <source>
        <dbReference type="EMBL" id="MDD0839132.1"/>
    </source>
</evidence>
<keyword evidence="4" id="KW-1185">Reference proteome</keyword>
<feature type="chain" id="PRO_5047061196" evidence="2">
    <location>
        <begin position="22"/>
        <end position="322"/>
    </location>
</feature>
<dbReference type="Gene3D" id="3.40.190.10">
    <property type="entry name" value="Periplasmic binding protein-like II"/>
    <property type="match status" value="1"/>
</dbReference>
<dbReference type="PIRSF" id="PIRSF017082">
    <property type="entry name" value="YflP"/>
    <property type="match status" value="1"/>
</dbReference>
<proteinExistence type="inferred from homology"/>
<reference evidence="3 4" key="1">
    <citation type="submission" date="2023-02" db="EMBL/GenBank/DDBJ databases">
        <title>Bacterial whole genomic sequence of Curvibacter sp. HBC61.</title>
        <authorList>
            <person name="Le V."/>
            <person name="Ko S.-R."/>
            <person name="Ahn C.-Y."/>
            <person name="Oh H.-M."/>
        </authorList>
    </citation>
    <scope>NUCLEOTIDE SEQUENCE [LARGE SCALE GENOMIC DNA]</scope>
    <source>
        <strain evidence="3 4">HBC61</strain>
    </source>
</reference>
<keyword evidence="2" id="KW-0732">Signal</keyword>
<dbReference type="Pfam" id="PF03401">
    <property type="entry name" value="TctC"/>
    <property type="match status" value="1"/>
</dbReference>
<dbReference type="Gene3D" id="3.40.190.150">
    <property type="entry name" value="Bordetella uptake gene, domain 1"/>
    <property type="match status" value="1"/>
</dbReference>
<protein>
    <submittedName>
        <fullName evidence="3">Tripartite tricarboxylate transporter substrate binding protein</fullName>
    </submittedName>
</protein>
<dbReference type="EMBL" id="JAQSIP010000004">
    <property type="protein sequence ID" value="MDD0839132.1"/>
    <property type="molecule type" value="Genomic_DNA"/>
</dbReference>